<keyword evidence="5 9" id="KW-0949">S-adenosyl-L-methionine</keyword>
<evidence type="ECO:0000313" key="10">
    <source>
        <dbReference type="EMBL" id="EDZ38954.1"/>
    </source>
</evidence>
<reference evidence="10" key="2">
    <citation type="journal article" date="2008" name="PLoS Biol.">
        <title>Population genomic analysis of strain variation in Leptospirillum group II bacteria involved in acid mine drainage formation.</title>
        <authorList>
            <person name="Simmons S.L."/>
            <person name="Dibartolo G."/>
            <person name="Denef V.J."/>
            <person name="Goltsman D.S."/>
            <person name="Thelen M.P."/>
            <person name="Banfield J.F."/>
        </authorList>
    </citation>
    <scope>NUCLEOTIDE SEQUENCE [LARGE SCALE GENOMIC DNA]</scope>
</reference>
<evidence type="ECO:0000256" key="1">
    <source>
        <dbReference type="ARBA" id="ARBA00001933"/>
    </source>
</evidence>
<keyword evidence="7 9" id="KW-0663">Pyridoxal phosphate</keyword>
<organism evidence="10">
    <name type="scientific">Leptospirillum sp. Group II '5-way CG'</name>
    <dbReference type="NCBI Taxonomy" id="419541"/>
    <lineage>
        <taxon>Bacteria</taxon>
        <taxon>Pseudomonadati</taxon>
        <taxon>Nitrospirota</taxon>
        <taxon>Nitrospiria</taxon>
        <taxon>Nitrospirales</taxon>
        <taxon>Nitrospiraceae</taxon>
        <taxon>Leptospirillum</taxon>
    </lineage>
</organism>
<dbReference type="AlphaFoldDB" id="B6ANT9"/>
<dbReference type="GO" id="GO:0005737">
    <property type="term" value="C:cytoplasm"/>
    <property type="evidence" value="ECO:0007669"/>
    <property type="project" value="UniProtKB-SubCell"/>
</dbReference>
<evidence type="ECO:0000256" key="2">
    <source>
        <dbReference type="ARBA" id="ARBA00005063"/>
    </source>
</evidence>
<dbReference type="UniPathway" id="UPA00078">
    <property type="reaction ID" value="UER00160"/>
</dbReference>
<feature type="binding site" evidence="9">
    <location>
        <position position="306"/>
    </location>
    <ligand>
        <name>substrate</name>
    </ligand>
</feature>
<dbReference type="InterPro" id="IPR005814">
    <property type="entry name" value="Aminotrans_3"/>
</dbReference>
<comment type="pathway">
    <text evidence="2 9">Cofactor biosynthesis; biotin biosynthesis; 7,8-diaminononanoate from 8-amino-7-oxononanoate (SAM route): step 1/1.</text>
</comment>
<comment type="cofactor">
    <cofactor evidence="1 9">
        <name>pyridoxal 5'-phosphate</name>
        <dbReference type="ChEBI" id="CHEBI:597326"/>
    </cofactor>
</comment>
<dbReference type="GO" id="GO:0004015">
    <property type="term" value="F:adenosylmethionine-8-amino-7-oxononanoate transaminase activity"/>
    <property type="evidence" value="ECO:0007669"/>
    <property type="project" value="UniProtKB-UniRule"/>
</dbReference>
<comment type="subcellular location">
    <subcellularLocation>
        <location evidence="9">Cytoplasm</location>
    </subcellularLocation>
</comment>
<feature type="site" description="Participates in the substrate recognition with KAPA and in a stacking interaction with the adenine ring of SAM" evidence="9">
    <location>
        <position position="10"/>
    </location>
</feature>
<protein>
    <recommendedName>
        <fullName evidence="9">Adenosylmethionine-8-amino-7-oxononanoate aminotransferase</fullName>
        <ecNumber evidence="9">2.6.1.62</ecNumber>
    </recommendedName>
    <alternativeName>
        <fullName evidence="9">7,8-diamino-pelargonic acid aminotransferase</fullName>
        <shortName evidence="9">DAPA AT</shortName>
        <shortName evidence="9">DAPA aminotransferase</shortName>
    </alternativeName>
    <alternativeName>
        <fullName evidence="9">7,8-diaminononanoate synthase</fullName>
        <shortName evidence="9">DANS</shortName>
    </alternativeName>
    <alternativeName>
        <fullName evidence="9">Diaminopelargonic acid synthase</fullName>
    </alternativeName>
</protein>
<dbReference type="NCBIfam" id="TIGR00508">
    <property type="entry name" value="bioA"/>
    <property type="match status" value="1"/>
</dbReference>
<evidence type="ECO:0000256" key="9">
    <source>
        <dbReference type="HAMAP-Rule" id="MF_00834"/>
    </source>
</evidence>
<proteinExistence type="inferred from homology"/>
<comment type="function">
    <text evidence="9">Catalyzes the transfer of the alpha-amino group from S-adenosyl-L-methionine (SAM) to 7-keto-8-aminopelargonic acid (KAPA) to form 7,8-diaminopelargonic acid (DAPA). It is the only aminotransferase known to utilize SAM as an amino donor.</text>
</comment>
<dbReference type="Pfam" id="PF00202">
    <property type="entry name" value="Aminotran_3"/>
    <property type="match status" value="1"/>
</dbReference>
<feature type="binding site" evidence="9">
    <location>
        <position position="274"/>
    </location>
    <ligand>
        <name>substrate</name>
    </ligand>
</feature>
<dbReference type="PANTHER" id="PTHR42684">
    <property type="entry name" value="ADENOSYLMETHIONINE-8-AMINO-7-OXONONANOATE AMINOTRANSFERASE"/>
    <property type="match status" value="1"/>
</dbReference>
<reference evidence="10" key="1">
    <citation type="journal article" date="2004" name="Nature">
        <title>Community structure and metabolism through reconstruction of microbial genomes from the environment.</title>
        <authorList>
            <person name="Tyson G.W."/>
            <person name="Chapman J."/>
            <person name="Hugenholtz P."/>
            <person name="Allen E.E."/>
            <person name="Ram R.J."/>
            <person name="Richardson P.M."/>
            <person name="Solovyev V.V."/>
            <person name="Rubin E.M."/>
            <person name="Rokhsar D.S."/>
            <person name="Banfield J.F."/>
        </authorList>
    </citation>
    <scope>NUCLEOTIDE SEQUENCE [LARGE SCALE GENOMIC DNA]</scope>
</reference>
<dbReference type="EMBL" id="DS995260">
    <property type="protein sequence ID" value="EDZ38954.1"/>
    <property type="molecule type" value="Genomic_DNA"/>
</dbReference>
<feature type="binding site" evidence="9">
    <location>
        <begin position="107"/>
        <end position="108"/>
    </location>
    <ligand>
        <name>pyridoxal 5'-phosphate</name>
        <dbReference type="ChEBI" id="CHEBI:597326"/>
    </ligand>
</feature>
<dbReference type="HAMAP" id="MF_00834">
    <property type="entry name" value="BioA"/>
    <property type="match status" value="1"/>
</dbReference>
<comment type="caution">
    <text evidence="9">Lacks conserved residue(s) required for the propagation of feature annotation.</text>
</comment>
<comment type="subunit">
    <text evidence="9">Homodimer.</text>
</comment>
<evidence type="ECO:0000256" key="5">
    <source>
        <dbReference type="ARBA" id="ARBA00022691"/>
    </source>
</evidence>
<feature type="binding site" evidence="9">
    <location>
        <position position="245"/>
    </location>
    <ligand>
        <name>pyridoxal 5'-phosphate</name>
        <dbReference type="ChEBI" id="CHEBI:597326"/>
    </ligand>
</feature>
<gene>
    <name evidence="9" type="primary">bioA</name>
    <name evidence="10" type="ORF">CGL2_11276122</name>
</gene>
<dbReference type="CDD" id="cd00610">
    <property type="entry name" value="OAT_like"/>
    <property type="match status" value="1"/>
</dbReference>
<dbReference type="EC" id="2.6.1.62" evidence="9"/>
<dbReference type="GO" id="GO:0009102">
    <property type="term" value="P:biotin biosynthetic process"/>
    <property type="evidence" value="ECO:0007669"/>
    <property type="project" value="UniProtKB-UniRule"/>
</dbReference>
<sequence length="444" mass="49278">MDKTWILHPFTPIREWEQDRPMIITGGKGARIFDDRGHSYLDGTSSLWVNLLGHRHPAIDRAIMEQLDKIAHSTFLGLTHEGGIRLAEELGRRAPGNLRRVFYSDNGSTSVEIALKLAYLLRKHSHPGASRFFSLERAYHGDTLGAVGVGGIDRFHSPFHPLVHASLKAPAPDCFLCPLGLSRNQCSIDCADEAIRIIRRHRDELAAVILEPRLQAAGGMIVWPEGYLSRMARAVREEGIPLILDEVATGFGRTGALFACELEGVVPDFLCAGKGLTGGYLPLAVTLFSEETYQRLKNDPGIFYHGHSYTANPLGVAAARATLRALDEGRFIEEIPAKREVFFKLERALDRFPFTGNIRSLGLIFAFDIFSDPSRKIPADRQTMTGIEHRAQSLGLIIRPLMNTLYLIPPLSVSVDELTLMGEILLESLREFTPEGFAKSGKMK</sequence>
<dbReference type="InterPro" id="IPR015422">
    <property type="entry name" value="PyrdxlP-dep_Trfase_small"/>
</dbReference>
<dbReference type="SUPFAM" id="SSF53383">
    <property type="entry name" value="PLP-dependent transferases"/>
    <property type="match status" value="1"/>
</dbReference>
<feature type="binding site" evidence="9">
    <location>
        <position position="139"/>
    </location>
    <ligand>
        <name>substrate</name>
    </ligand>
</feature>
<keyword evidence="9" id="KW-0963">Cytoplasm</keyword>
<keyword evidence="3 9" id="KW-0032">Aminotransferase</keyword>
<evidence type="ECO:0000256" key="7">
    <source>
        <dbReference type="ARBA" id="ARBA00022898"/>
    </source>
</evidence>
<evidence type="ECO:0000256" key="8">
    <source>
        <dbReference type="ARBA" id="ARBA00048449"/>
    </source>
</evidence>
<keyword evidence="6 9" id="KW-0093">Biotin biosynthesis</keyword>
<accession>B6ANT9</accession>
<dbReference type="Gene3D" id="3.40.640.10">
    <property type="entry name" value="Type I PLP-dependent aspartate aminotransferase-like (Major domain)"/>
    <property type="match status" value="1"/>
</dbReference>
<dbReference type="PANTHER" id="PTHR42684:SF3">
    <property type="entry name" value="ADENOSYLMETHIONINE-8-AMINO-7-OXONONANOATE AMINOTRANSFERASE"/>
    <property type="match status" value="1"/>
</dbReference>
<dbReference type="Gene3D" id="3.90.1150.10">
    <property type="entry name" value="Aspartate Aminotransferase, domain 1"/>
    <property type="match status" value="1"/>
</dbReference>
<dbReference type="InterPro" id="IPR049704">
    <property type="entry name" value="Aminotrans_3_PPA_site"/>
</dbReference>
<keyword evidence="4 9" id="KW-0808">Transferase</keyword>
<evidence type="ECO:0000256" key="6">
    <source>
        <dbReference type="ARBA" id="ARBA00022756"/>
    </source>
</evidence>
<feature type="binding site" evidence="9">
    <location>
        <begin position="307"/>
        <end position="308"/>
    </location>
    <ligand>
        <name>pyridoxal 5'-phosphate</name>
        <dbReference type="ChEBI" id="CHEBI:597326"/>
    </ligand>
</feature>
<dbReference type="InterPro" id="IPR005815">
    <property type="entry name" value="BioA"/>
</dbReference>
<evidence type="ECO:0000256" key="4">
    <source>
        <dbReference type="ARBA" id="ARBA00022679"/>
    </source>
</evidence>
<comment type="catalytic activity">
    <reaction evidence="8 9">
        <text>(8S)-8-amino-7-oxononanoate + S-adenosyl-L-methionine = S-adenosyl-4-methylsulfanyl-2-oxobutanoate + (7R,8S)-7,8-diammoniononanoate</text>
        <dbReference type="Rhea" id="RHEA:16861"/>
        <dbReference type="ChEBI" id="CHEBI:16490"/>
        <dbReference type="ChEBI" id="CHEBI:59789"/>
        <dbReference type="ChEBI" id="CHEBI:149468"/>
        <dbReference type="ChEBI" id="CHEBI:149469"/>
        <dbReference type="EC" id="2.6.1.62"/>
    </reaction>
</comment>
<dbReference type="InterPro" id="IPR015424">
    <property type="entry name" value="PyrdxlP-dep_Trfase"/>
</dbReference>
<dbReference type="GO" id="GO:0030170">
    <property type="term" value="F:pyridoxal phosphate binding"/>
    <property type="evidence" value="ECO:0007669"/>
    <property type="project" value="UniProtKB-UniRule"/>
</dbReference>
<evidence type="ECO:0000256" key="3">
    <source>
        <dbReference type="ARBA" id="ARBA00022576"/>
    </source>
</evidence>
<dbReference type="PROSITE" id="PS00600">
    <property type="entry name" value="AA_TRANSFER_CLASS_3"/>
    <property type="match status" value="1"/>
</dbReference>
<comment type="similarity">
    <text evidence="9">Belongs to the class-III pyridoxal-phosphate-dependent aminotransferase family. BioA subfamily.</text>
</comment>
<dbReference type="InterPro" id="IPR015421">
    <property type="entry name" value="PyrdxlP-dep_Trfase_major"/>
</dbReference>
<feature type="binding site" evidence="9">
    <location>
        <position position="399"/>
    </location>
    <ligand>
        <name>substrate</name>
    </ligand>
</feature>
<name>B6ANT9_9BACT</name>
<feature type="modified residue" description="N6-(pyridoxal phosphate)lysine" evidence="9">
    <location>
        <position position="274"/>
    </location>
</feature>